<keyword evidence="3" id="KW-0472">Membrane</keyword>
<evidence type="ECO:0000259" key="5">
    <source>
        <dbReference type="Pfam" id="PF07732"/>
    </source>
</evidence>
<dbReference type="InterPro" id="IPR011706">
    <property type="entry name" value="Cu-oxidase_C"/>
</dbReference>
<evidence type="ECO:0000259" key="4">
    <source>
        <dbReference type="Pfam" id="PF07731"/>
    </source>
</evidence>
<evidence type="ECO:0000256" key="2">
    <source>
        <dbReference type="ARBA" id="ARBA00023002"/>
    </source>
</evidence>
<dbReference type="Proteomes" id="UP000503011">
    <property type="component" value="Chromosome"/>
</dbReference>
<dbReference type="KEGG" id="psuu:Psuf_091230"/>
<sequence>MTTVQLILLDHVVALLGVASWIASGVTAALRRSRLALGLFGGAVLVTLARVATVAALSTRGWWFAQEKVLLGLPMLGVAGLAAVLLAGPRLLAARRTPGEALPASGLVALFTAGFAALAGLAVTFLAGYPLTWSTALVAVAAVCAGALLAARVVATPAAAGAEASPAPALSRRRFLGVAGGVVAVGAGGTGVGLLFRAPASVVTGGGPAAAGGGATVSVTDLRGPGTPAAGGTTVRHTLTAGTGTVTLPSGREIDAWAFDKRLPGPAITAAEGDLIEVTLRNHGIDDGVTLHWHGYDVPCGEDGAPGATQSAVTARGEFVYRFRADQVGTYWYHTHQTSHIGVRRGLYGTLVVRPRDAGRAEELDLTLPVHTFDGTVVIGDQEARTVHTARPGASVRLRLVNTDSVPHRFALAGAAFRVAAVDGRDLNQPGEVREVELRLPAGGRYDLVLSMPDTPVALLLDGDRDGGVLLTPTGDAAGPALPDTAGWPELDLLRYGEPAAVPFDVDRADRHFTIVLDRGLAMVDGRPAFAQTVDGRGYPSVPDQLVAEGDVVRYTVVNRSLETHPWHLHGHSVLIVSRDGTRFTGSPVWVDTFDVRPGEIWEVAFRAGNPGVWMNHCHNLPHQEQGMMLRLVYDGVSTPFSHAGHAG</sequence>
<keyword evidence="2" id="KW-0560">Oxidoreductase</keyword>
<feature type="transmembrane region" description="Helical" evidence="3">
    <location>
        <begin position="69"/>
        <end position="92"/>
    </location>
</feature>
<evidence type="ECO:0000313" key="7">
    <source>
        <dbReference type="Proteomes" id="UP000503011"/>
    </source>
</evidence>
<dbReference type="RefSeq" id="WP_173165233.1">
    <property type="nucleotide sequence ID" value="NZ_AP022871.1"/>
</dbReference>
<proteinExistence type="predicted"/>
<accession>A0A6F8Z050</accession>
<feature type="transmembrane region" description="Helical" evidence="3">
    <location>
        <begin position="37"/>
        <end position="57"/>
    </location>
</feature>
<dbReference type="InterPro" id="IPR011707">
    <property type="entry name" value="Cu-oxidase-like_N"/>
</dbReference>
<keyword evidence="3" id="KW-0812">Transmembrane</keyword>
<dbReference type="PANTHER" id="PTHR11709">
    <property type="entry name" value="MULTI-COPPER OXIDASE"/>
    <property type="match status" value="1"/>
</dbReference>
<dbReference type="InterPro" id="IPR002355">
    <property type="entry name" value="Cu_oxidase_Cu_BS"/>
</dbReference>
<keyword evidence="7" id="KW-1185">Reference proteome</keyword>
<reference evidence="6 7" key="1">
    <citation type="submission" date="2020-03" db="EMBL/GenBank/DDBJ databases">
        <title>Whole genome shotgun sequence of Phytohabitans suffuscus NBRC 105367.</title>
        <authorList>
            <person name="Komaki H."/>
            <person name="Tamura T."/>
        </authorList>
    </citation>
    <scope>NUCLEOTIDE SEQUENCE [LARGE SCALE GENOMIC DNA]</scope>
    <source>
        <strain evidence="6 7">NBRC 105367</strain>
    </source>
</reference>
<dbReference type="AlphaFoldDB" id="A0A6F8Z050"/>
<gene>
    <name evidence="6" type="ORF">Psuf_091230</name>
</gene>
<dbReference type="InterPro" id="IPR045087">
    <property type="entry name" value="Cu-oxidase_fam"/>
</dbReference>
<dbReference type="Pfam" id="PF07731">
    <property type="entry name" value="Cu-oxidase_2"/>
    <property type="match status" value="1"/>
</dbReference>
<dbReference type="InterPro" id="IPR008972">
    <property type="entry name" value="Cupredoxin"/>
</dbReference>
<evidence type="ECO:0000256" key="3">
    <source>
        <dbReference type="SAM" id="Phobius"/>
    </source>
</evidence>
<dbReference type="PROSITE" id="PS00080">
    <property type="entry name" value="MULTICOPPER_OXIDASE2"/>
    <property type="match status" value="1"/>
</dbReference>
<keyword evidence="1" id="KW-0479">Metal-binding</keyword>
<name>A0A6F8Z050_9ACTN</name>
<protein>
    <submittedName>
        <fullName evidence="6">Uncharacterized protein</fullName>
    </submittedName>
</protein>
<dbReference type="CDD" id="cd04202">
    <property type="entry name" value="CuRO_D2_2dMcoN_like"/>
    <property type="match status" value="1"/>
</dbReference>
<feature type="transmembrane region" description="Helical" evidence="3">
    <location>
        <begin position="133"/>
        <end position="154"/>
    </location>
</feature>
<dbReference type="SUPFAM" id="SSF49503">
    <property type="entry name" value="Cupredoxins"/>
    <property type="match status" value="3"/>
</dbReference>
<feature type="transmembrane region" description="Helical" evidence="3">
    <location>
        <begin position="12"/>
        <end position="30"/>
    </location>
</feature>
<dbReference type="Gene3D" id="2.60.40.420">
    <property type="entry name" value="Cupredoxins - blue copper proteins"/>
    <property type="match status" value="3"/>
</dbReference>
<feature type="domain" description="Plastocyanin-like" evidence="5">
    <location>
        <begin position="243"/>
        <end position="357"/>
    </location>
</feature>
<dbReference type="GO" id="GO:0016491">
    <property type="term" value="F:oxidoreductase activity"/>
    <property type="evidence" value="ECO:0007669"/>
    <property type="project" value="UniProtKB-KW"/>
</dbReference>
<reference evidence="6 7" key="2">
    <citation type="submission" date="2020-03" db="EMBL/GenBank/DDBJ databases">
        <authorList>
            <person name="Ichikawa N."/>
            <person name="Kimura A."/>
            <person name="Kitahashi Y."/>
            <person name="Uohara A."/>
        </authorList>
    </citation>
    <scope>NUCLEOTIDE SEQUENCE [LARGE SCALE GENOMIC DNA]</scope>
    <source>
        <strain evidence="6 7">NBRC 105367</strain>
    </source>
</reference>
<evidence type="ECO:0000313" key="6">
    <source>
        <dbReference type="EMBL" id="BCB91810.1"/>
    </source>
</evidence>
<feature type="transmembrane region" description="Helical" evidence="3">
    <location>
        <begin position="175"/>
        <end position="196"/>
    </location>
</feature>
<dbReference type="Pfam" id="PF07732">
    <property type="entry name" value="Cu-oxidase_3"/>
    <property type="match status" value="1"/>
</dbReference>
<dbReference type="EMBL" id="AP022871">
    <property type="protein sequence ID" value="BCB91810.1"/>
    <property type="molecule type" value="Genomic_DNA"/>
</dbReference>
<evidence type="ECO:0000256" key="1">
    <source>
        <dbReference type="ARBA" id="ARBA00022723"/>
    </source>
</evidence>
<feature type="domain" description="Plastocyanin-like" evidence="4">
    <location>
        <begin position="540"/>
        <end position="634"/>
    </location>
</feature>
<keyword evidence="3" id="KW-1133">Transmembrane helix</keyword>
<organism evidence="6 7">
    <name type="scientific">Phytohabitans suffuscus</name>
    <dbReference type="NCBI Taxonomy" id="624315"/>
    <lineage>
        <taxon>Bacteria</taxon>
        <taxon>Bacillati</taxon>
        <taxon>Actinomycetota</taxon>
        <taxon>Actinomycetes</taxon>
        <taxon>Micromonosporales</taxon>
        <taxon>Micromonosporaceae</taxon>
    </lineage>
</organism>
<feature type="transmembrane region" description="Helical" evidence="3">
    <location>
        <begin position="104"/>
        <end position="127"/>
    </location>
</feature>
<dbReference type="GO" id="GO:0005507">
    <property type="term" value="F:copper ion binding"/>
    <property type="evidence" value="ECO:0007669"/>
    <property type="project" value="InterPro"/>
</dbReference>